<dbReference type="AlphaFoldDB" id="A0A3N1NW54"/>
<keyword evidence="4" id="KW-1185">Reference proteome</keyword>
<keyword evidence="1" id="KW-0143">Chaperone</keyword>
<dbReference type="InterPro" id="IPR036869">
    <property type="entry name" value="J_dom_sf"/>
</dbReference>
<evidence type="ECO:0000313" key="4">
    <source>
        <dbReference type="Proteomes" id="UP000273643"/>
    </source>
</evidence>
<gene>
    <name evidence="3" type="ORF">EDC38_0997</name>
</gene>
<dbReference type="Proteomes" id="UP000273643">
    <property type="component" value="Unassembled WGS sequence"/>
</dbReference>
<dbReference type="Gene3D" id="1.10.287.110">
    <property type="entry name" value="DnaJ domain"/>
    <property type="match status" value="1"/>
</dbReference>
<dbReference type="InterPro" id="IPR021059">
    <property type="entry name" value="DnaJ-related_N"/>
</dbReference>
<dbReference type="RefSeq" id="WP_123637552.1">
    <property type="nucleotide sequence ID" value="NZ_RJUK01000001.1"/>
</dbReference>
<reference evidence="3 4" key="1">
    <citation type="submission" date="2018-11" db="EMBL/GenBank/DDBJ databases">
        <title>Genomic Encyclopedia of Type Strains, Phase IV (KMG-IV): sequencing the most valuable type-strain genomes for metagenomic binning, comparative biology and taxonomic classification.</title>
        <authorList>
            <person name="Goeker M."/>
        </authorList>
    </citation>
    <scope>NUCLEOTIDE SEQUENCE [LARGE SCALE GENOMIC DNA]</scope>
    <source>
        <strain evidence="3 4">DSM 16974</strain>
    </source>
</reference>
<comment type="caution">
    <text evidence="3">The sequence shown here is derived from an EMBL/GenBank/DDBJ whole genome shotgun (WGS) entry which is preliminary data.</text>
</comment>
<dbReference type="OrthoDB" id="581986at2"/>
<dbReference type="InterPro" id="IPR001623">
    <property type="entry name" value="DnaJ_domain"/>
</dbReference>
<dbReference type="SUPFAM" id="SSF46565">
    <property type="entry name" value="Chaperone J-domain"/>
    <property type="match status" value="1"/>
</dbReference>
<name>A0A3N1NW54_9GAMM</name>
<dbReference type="PROSITE" id="PS50076">
    <property type="entry name" value="DNAJ_2"/>
    <property type="match status" value="1"/>
</dbReference>
<proteinExistence type="predicted"/>
<evidence type="ECO:0000256" key="1">
    <source>
        <dbReference type="ARBA" id="ARBA00023186"/>
    </source>
</evidence>
<sequence>MTEQTQRLPDEGERNPLIGPVRELLQAAQGVAQTEFTLIKGLKTRGLVDRDYSFHPLTLFRVHFQVFNALHRLQEEFACQGQALVISPLAIYLRPLADGESARAVSEAEAGPLREFYLDWSYYDNATEETVVELLAGFWKRLGQGAAPSDQERADALATLELTDPVTREEIKQRYRRLAMDHHPDRGGSERRLQQINAAMAVLGRGR</sequence>
<organism evidence="3 4">
    <name type="scientific">Marinimicrobium koreense</name>
    <dbReference type="NCBI Taxonomy" id="306545"/>
    <lineage>
        <taxon>Bacteria</taxon>
        <taxon>Pseudomonadati</taxon>
        <taxon>Pseudomonadota</taxon>
        <taxon>Gammaproteobacteria</taxon>
        <taxon>Cellvibrionales</taxon>
        <taxon>Cellvibrionaceae</taxon>
        <taxon>Marinimicrobium</taxon>
    </lineage>
</organism>
<evidence type="ECO:0000259" key="2">
    <source>
        <dbReference type="PROSITE" id="PS50076"/>
    </source>
</evidence>
<feature type="domain" description="J" evidence="2">
    <location>
        <begin position="155"/>
        <end position="207"/>
    </location>
</feature>
<dbReference type="EMBL" id="RJUK01000001">
    <property type="protein sequence ID" value="ROQ20393.1"/>
    <property type="molecule type" value="Genomic_DNA"/>
</dbReference>
<dbReference type="Pfam" id="PF12339">
    <property type="entry name" value="DNAJ_related"/>
    <property type="match status" value="1"/>
</dbReference>
<dbReference type="Pfam" id="PF00226">
    <property type="entry name" value="DnaJ"/>
    <property type="match status" value="1"/>
</dbReference>
<accession>A0A3N1NW54</accession>
<protein>
    <submittedName>
        <fullName evidence="3">DnaJ-like protein</fullName>
    </submittedName>
</protein>
<evidence type="ECO:0000313" key="3">
    <source>
        <dbReference type="EMBL" id="ROQ20393.1"/>
    </source>
</evidence>
<dbReference type="CDD" id="cd06257">
    <property type="entry name" value="DnaJ"/>
    <property type="match status" value="1"/>
</dbReference>
<dbReference type="SMART" id="SM00271">
    <property type="entry name" value="DnaJ"/>
    <property type="match status" value="1"/>
</dbReference>